<keyword evidence="2" id="KW-1185">Reference proteome</keyword>
<gene>
    <name evidence="1" type="ORF">FB45DRAFT_1131373</name>
</gene>
<name>A0AAD7F7U6_9AGAR</name>
<dbReference type="AlphaFoldDB" id="A0AAD7F7U6"/>
<evidence type="ECO:0000313" key="1">
    <source>
        <dbReference type="EMBL" id="KAJ7607567.1"/>
    </source>
</evidence>
<protein>
    <submittedName>
        <fullName evidence="1">Uncharacterized protein</fullName>
    </submittedName>
</protein>
<dbReference type="Proteomes" id="UP001221142">
    <property type="component" value="Unassembled WGS sequence"/>
</dbReference>
<organism evidence="1 2">
    <name type="scientific">Roridomyces roridus</name>
    <dbReference type="NCBI Taxonomy" id="1738132"/>
    <lineage>
        <taxon>Eukaryota</taxon>
        <taxon>Fungi</taxon>
        <taxon>Dikarya</taxon>
        <taxon>Basidiomycota</taxon>
        <taxon>Agaricomycotina</taxon>
        <taxon>Agaricomycetes</taxon>
        <taxon>Agaricomycetidae</taxon>
        <taxon>Agaricales</taxon>
        <taxon>Marasmiineae</taxon>
        <taxon>Mycenaceae</taxon>
        <taxon>Roridomyces</taxon>
    </lineage>
</organism>
<evidence type="ECO:0000313" key="2">
    <source>
        <dbReference type="Proteomes" id="UP001221142"/>
    </source>
</evidence>
<sequence>VYRGTEGHHGPIQIFKPHAAPALRIRYLSLESLPPSLFATMPWRQLTTLALSQVSRAGCMQALRQATALQEFQREDTGDIRDEAMPEAGEPQLHHSSLISLSVSTRRRDESILHLLAVPCLERLEIGNIQARLSPTAPVHWFNHLTELTTLELILPGTHHDRDFQPDIIQALDRRTSHDFLPRLRTFVLSEALSDTVDDTLLRALDSRCELSSSDADAGHARLESFSLFWAGYRPNPTVHVVMPLVNVTALRALAARGMRIHVGTRSLYCAELELKAPTVEFILVSLRTRNPIRIPHFVEPYRFPYTIEAWNFRL</sequence>
<dbReference type="EMBL" id="JARKIF010000049">
    <property type="protein sequence ID" value="KAJ7607567.1"/>
    <property type="molecule type" value="Genomic_DNA"/>
</dbReference>
<proteinExistence type="predicted"/>
<accession>A0AAD7F7U6</accession>
<feature type="non-terminal residue" evidence="1">
    <location>
        <position position="1"/>
    </location>
</feature>
<dbReference type="InterPro" id="IPR032675">
    <property type="entry name" value="LRR_dom_sf"/>
</dbReference>
<dbReference type="Gene3D" id="3.80.10.10">
    <property type="entry name" value="Ribonuclease Inhibitor"/>
    <property type="match status" value="1"/>
</dbReference>
<reference evidence="1" key="1">
    <citation type="submission" date="2023-03" db="EMBL/GenBank/DDBJ databases">
        <title>Massive genome expansion in bonnet fungi (Mycena s.s.) driven by repeated elements and novel gene families across ecological guilds.</title>
        <authorList>
            <consortium name="Lawrence Berkeley National Laboratory"/>
            <person name="Harder C.B."/>
            <person name="Miyauchi S."/>
            <person name="Viragh M."/>
            <person name="Kuo A."/>
            <person name="Thoen E."/>
            <person name="Andreopoulos B."/>
            <person name="Lu D."/>
            <person name="Skrede I."/>
            <person name="Drula E."/>
            <person name="Henrissat B."/>
            <person name="Morin E."/>
            <person name="Kohler A."/>
            <person name="Barry K."/>
            <person name="LaButti K."/>
            <person name="Morin E."/>
            <person name="Salamov A."/>
            <person name="Lipzen A."/>
            <person name="Mereny Z."/>
            <person name="Hegedus B."/>
            <person name="Baldrian P."/>
            <person name="Stursova M."/>
            <person name="Weitz H."/>
            <person name="Taylor A."/>
            <person name="Grigoriev I.V."/>
            <person name="Nagy L.G."/>
            <person name="Martin F."/>
            <person name="Kauserud H."/>
        </authorList>
    </citation>
    <scope>NUCLEOTIDE SEQUENCE</scope>
    <source>
        <strain evidence="1">9284</strain>
    </source>
</reference>
<comment type="caution">
    <text evidence="1">The sequence shown here is derived from an EMBL/GenBank/DDBJ whole genome shotgun (WGS) entry which is preliminary data.</text>
</comment>